<feature type="domain" description="Methyltransferase FkbM" evidence="1">
    <location>
        <begin position="29"/>
        <end position="185"/>
    </location>
</feature>
<evidence type="ECO:0000259" key="1">
    <source>
        <dbReference type="Pfam" id="PF05050"/>
    </source>
</evidence>
<sequence>MPVYEVFAEDEYAVDWFTTGLRDSPVLVDVGAHIGCFALAFASARPTAQVHCYEPTPSTGSYLRRNVDRNGLADRVTVHHEAVSAASGTLVMADNGTGSGHNGVLHLGEPGAAEIEVPSVGFDDVVRRAGGEVDVLKMDAEGAEYDVVLRASGAVWQQVRRVVMEYHALAGHDFDEIRDVLADAGLELVRRDRYTEGLGLAWFSRDPLPPSR</sequence>
<dbReference type="InterPro" id="IPR006342">
    <property type="entry name" value="FkbM_mtfrase"/>
</dbReference>
<keyword evidence="3" id="KW-1185">Reference proteome</keyword>
<dbReference type="NCBIfam" id="TIGR01444">
    <property type="entry name" value="fkbM_fam"/>
    <property type="match status" value="1"/>
</dbReference>
<evidence type="ECO:0000313" key="2">
    <source>
        <dbReference type="EMBL" id="GAA2081400.1"/>
    </source>
</evidence>
<dbReference type="PANTHER" id="PTHR34203">
    <property type="entry name" value="METHYLTRANSFERASE, FKBM FAMILY PROTEIN"/>
    <property type="match status" value="1"/>
</dbReference>
<proteinExistence type="predicted"/>
<protein>
    <recommendedName>
        <fullName evidence="1">Methyltransferase FkbM domain-containing protein</fullName>
    </recommendedName>
</protein>
<dbReference type="Proteomes" id="UP001501480">
    <property type="component" value="Unassembled WGS sequence"/>
</dbReference>
<gene>
    <name evidence="2" type="ORF">GCM10009821_22540</name>
</gene>
<dbReference type="InterPro" id="IPR052514">
    <property type="entry name" value="SAM-dependent_MTase"/>
</dbReference>
<dbReference type="InterPro" id="IPR029063">
    <property type="entry name" value="SAM-dependent_MTases_sf"/>
</dbReference>
<name>A0ABN2W2L6_9ACTN</name>
<evidence type="ECO:0000313" key="3">
    <source>
        <dbReference type="Proteomes" id="UP001501480"/>
    </source>
</evidence>
<dbReference type="Gene3D" id="3.40.50.150">
    <property type="entry name" value="Vaccinia Virus protein VP39"/>
    <property type="match status" value="1"/>
</dbReference>
<dbReference type="RefSeq" id="WP_344328467.1">
    <property type="nucleotide sequence ID" value="NZ_BAAAPY010000008.1"/>
</dbReference>
<comment type="caution">
    <text evidence="2">The sequence shown here is derived from an EMBL/GenBank/DDBJ whole genome shotgun (WGS) entry which is preliminary data.</text>
</comment>
<dbReference type="EMBL" id="BAAAPY010000008">
    <property type="protein sequence ID" value="GAA2081400.1"/>
    <property type="molecule type" value="Genomic_DNA"/>
</dbReference>
<organism evidence="2 3">
    <name type="scientific">Aeromicrobium halocynthiae</name>
    <dbReference type="NCBI Taxonomy" id="560557"/>
    <lineage>
        <taxon>Bacteria</taxon>
        <taxon>Bacillati</taxon>
        <taxon>Actinomycetota</taxon>
        <taxon>Actinomycetes</taxon>
        <taxon>Propionibacteriales</taxon>
        <taxon>Nocardioidaceae</taxon>
        <taxon>Aeromicrobium</taxon>
    </lineage>
</organism>
<dbReference type="SUPFAM" id="SSF53335">
    <property type="entry name" value="S-adenosyl-L-methionine-dependent methyltransferases"/>
    <property type="match status" value="1"/>
</dbReference>
<reference evidence="2 3" key="1">
    <citation type="journal article" date="2019" name="Int. J. Syst. Evol. Microbiol.">
        <title>The Global Catalogue of Microorganisms (GCM) 10K type strain sequencing project: providing services to taxonomists for standard genome sequencing and annotation.</title>
        <authorList>
            <consortium name="The Broad Institute Genomics Platform"/>
            <consortium name="The Broad Institute Genome Sequencing Center for Infectious Disease"/>
            <person name="Wu L."/>
            <person name="Ma J."/>
        </authorList>
    </citation>
    <scope>NUCLEOTIDE SEQUENCE [LARGE SCALE GENOMIC DNA]</scope>
    <source>
        <strain evidence="2 3">JCM 15749</strain>
    </source>
</reference>
<dbReference type="PANTHER" id="PTHR34203:SF15">
    <property type="entry name" value="SLL1173 PROTEIN"/>
    <property type="match status" value="1"/>
</dbReference>
<accession>A0ABN2W2L6</accession>
<dbReference type="Pfam" id="PF05050">
    <property type="entry name" value="Methyltransf_21"/>
    <property type="match status" value="1"/>
</dbReference>